<proteinExistence type="predicted"/>
<dbReference type="Proteomes" id="UP001595840">
    <property type="component" value="Unassembled WGS sequence"/>
</dbReference>
<evidence type="ECO:0008006" key="4">
    <source>
        <dbReference type="Google" id="ProtNLM"/>
    </source>
</evidence>
<gene>
    <name evidence="2" type="ORF">ACFOX3_18360</name>
</gene>
<keyword evidence="1" id="KW-0472">Membrane</keyword>
<sequence length="70" mass="7929">MSDVKFSAQWALLGVLICFIAFGLGFWVFNQALPGYKMLAYPGIVATRFFSEEINFWPKLSIMLTGQYIA</sequence>
<comment type="caution">
    <text evidence="2">The sequence shown here is derived from an EMBL/GenBank/DDBJ whole genome shotgun (WGS) entry which is preliminary data.</text>
</comment>
<feature type="transmembrane region" description="Helical" evidence="1">
    <location>
        <begin position="6"/>
        <end position="29"/>
    </location>
</feature>
<keyword evidence="3" id="KW-1185">Reference proteome</keyword>
<reference evidence="3" key="1">
    <citation type="journal article" date="2019" name="Int. J. Syst. Evol. Microbiol.">
        <title>The Global Catalogue of Microorganisms (GCM) 10K type strain sequencing project: providing services to taxonomists for standard genome sequencing and annotation.</title>
        <authorList>
            <consortium name="The Broad Institute Genomics Platform"/>
            <consortium name="The Broad Institute Genome Sequencing Center for Infectious Disease"/>
            <person name="Wu L."/>
            <person name="Ma J."/>
        </authorList>
    </citation>
    <scope>NUCLEOTIDE SEQUENCE [LARGE SCALE GENOMIC DNA]</scope>
    <source>
        <strain evidence="3">CECT 8570</strain>
    </source>
</reference>
<name>A0ABV8VAN5_9GAMM</name>
<dbReference type="EMBL" id="JBHSCX010000021">
    <property type="protein sequence ID" value="MFC4364278.1"/>
    <property type="molecule type" value="Genomic_DNA"/>
</dbReference>
<organism evidence="2 3">
    <name type="scientific">Simiduia curdlanivorans</name>
    <dbReference type="NCBI Taxonomy" id="1492769"/>
    <lineage>
        <taxon>Bacteria</taxon>
        <taxon>Pseudomonadati</taxon>
        <taxon>Pseudomonadota</taxon>
        <taxon>Gammaproteobacteria</taxon>
        <taxon>Cellvibrionales</taxon>
        <taxon>Cellvibrionaceae</taxon>
        <taxon>Simiduia</taxon>
    </lineage>
</organism>
<evidence type="ECO:0000313" key="3">
    <source>
        <dbReference type="Proteomes" id="UP001595840"/>
    </source>
</evidence>
<dbReference type="RefSeq" id="WP_290262368.1">
    <property type="nucleotide sequence ID" value="NZ_JAUFQG010000004.1"/>
</dbReference>
<keyword evidence="1" id="KW-0812">Transmembrane</keyword>
<keyword evidence="1" id="KW-1133">Transmembrane helix</keyword>
<evidence type="ECO:0000256" key="1">
    <source>
        <dbReference type="SAM" id="Phobius"/>
    </source>
</evidence>
<accession>A0ABV8VAN5</accession>
<evidence type="ECO:0000313" key="2">
    <source>
        <dbReference type="EMBL" id="MFC4364278.1"/>
    </source>
</evidence>
<protein>
    <recommendedName>
        <fullName evidence="4">ABC transporter permease</fullName>
    </recommendedName>
</protein>